<reference evidence="1 2" key="1">
    <citation type="journal article" date="2014" name="Genome Announc.">
        <title>Draft Genome Sequences of Three Strains of Bacteroides pyogenes Isolated from a Cat and Swine.</title>
        <authorList>
            <person name="Sakamoto M."/>
            <person name="Oshima K."/>
            <person name="Suda W."/>
            <person name="Kitamura K."/>
            <person name="Iida T."/>
            <person name="Hattori M."/>
            <person name="Ohkuma M."/>
        </authorList>
    </citation>
    <scope>NUCLEOTIDE SEQUENCE [LARGE SCALE GENOMIC DNA]</scope>
    <source>
        <strain evidence="1 2">JCM 6292</strain>
    </source>
</reference>
<comment type="caution">
    <text evidence="1">The sequence shown here is derived from an EMBL/GenBank/DDBJ whole genome shotgun (WGS) entry which is preliminary data.</text>
</comment>
<protein>
    <submittedName>
        <fullName evidence="1">Uncharacterized protein</fullName>
    </submittedName>
</protein>
<organism evidence="1 2">
    <name type="scientific">Bacteroides pyogenes JCM 6292</name>
    <dbReference type="NCBI Taxonomy" id="1235809"/>
    <lineage>
        <taxon>Bacteria</taxon>
        <taxon>Pseudomonadati</taxon>
        <taxon>Bacteroidota</taxon>
        <taxon>Bacteroidia</taxon>
        <taxon>Bacteroidales</taxon>
        <taxon>Bacteroidaceae</taxon>
        <taxon>Bacteroides</taxon>
    </lineage>
</organism>
<sequence length="50" mass="5145">MHSQAAGAWIPGIAAVSPADGELYPQAAGAWIAGIAARQPRKPVPKEHSL</sequence>
<dbReference type="Proteomes" id="UP000018861">
    <property type="component" value="Unassembled WGS sequence"/>
</dbReference>
<evidence type="ECO:0000313" key="1">
    <source>
        <dbReference type="EMBL" id="GAE14918.1"/>
    </source>
</evidence>
<dbReference type="EMBL" id="BAIQ01000009">
    <property type="protein sequence ID" value="GAE14918.1"/>
    <property type="molecule type" value="Genomic_DNA"/>
</dbReference>
<evidence type="ECO:0000313" key="2">
    <source>
        <dbReference type="Proteomes" id="UP000018861"/>
    </source>
</evidence>
<gene>
    <name evidence="1" type="ORF">JCM6292_1120</name>
</gene>
<dbReference type="AlphaFoldDB" id="W4P6D2"/>
<accession>W4P6D2</accession>
<proteinExistence type="predicted"/>
<name>W4P6D2_9BACE</name>